<dbReference type="PANTHER" id="PTHR47894:SF1">
    <property type="entry name" value="HTH-TYPE TRANSCRIPTIONAL REGULATOR VQSM"/>
    <property type="match status" value="1"/>
</dbReference>
<keyword evidence="2" id="KW-0238">DNA-binding</keyword>
<dbReference type="AlphaFoldDB" id="A0A7X5X630"/>
<dbReference type="PRINTS" id="PR00032">
    <property type="entry name" value="HTHARAC"/>
</dbReference>
<keyword evidence="1" id="KW-0805">Transcription regulation</keyword>
<dbReference type="SUPFAM" id="SSF46689">
    <property type="entry name" value="Homeodomain-like"/>
    <property type="match status" value="1"/>
</dbReference>
<dbReference type="PANTHER" id="PTHR47894">
    <property type="entry name" value="HTH-TYPE TRANSCRIPTIONAL REGULATOR GADX"/>
    <property type="match status" value="1"/>
</dbReference>
<sequence>MGRGRRTVTVHHVRAALRGAQRLGLDTVPLLQRARIPPLLLADDRARVSPEQFARLVRALHRVTRDEFLGLGTIRSRPGTFAMMCYASLGCPDLGTAVERGARFYRLFPGGPDLALERGASPDREAVFALRGGLGPHEGGLTAAEGHIVAEWLMLIWHRLAGWLIGRRIPLLWAQFAYPPPPYAEDYEPLFGCPPRFGAPRTAAGFDRRWLTAPVVQDEATLQTLLRYAPAGLLSRGEYGTTTVVEQVRHALTGALRTRGGPADGPRARRTARLPELPEVAARLAVSPATLRRRLSAEGTSFQRLKDAVRREEAVSSLAEGDEPIADLAVRLGFSENTAFHRAFRRWTGTTPGAYRHETWSQQI</sequence>
<dbReference type="EMBL" id="JAALLH010000001">
    <property type="protein sequence ID" value="NIY67309.1"/>
    <property type="molecule type" value="Genomic_DNA"/>
</dbReference>
<gene>
    <name evidence="5" type="ORF">SMALB_5362</name>
</gene>
<proteinExistence type="predicted"/>
<evidence type="ECO:0000256" key="3">
    <source>
        <dbReference type="ARBA" id="ARBA00023163"/>
    </source>
</evidence>
<organism evidence="5 6">
    <name type="scientific">Streptomyces malaysiensis</name>
    <dbReference type="NCBI Taxonomy" id="92644"/>
    <lineage>
        <taxon>Bacteria</taxon>
        <taxon>Bacillati</taxon>
        <taxon>Actinomycetota</taxon>
        <taxon>Actinomycetes</taxon>
        <taxon>Kitasatosporales</taxon>
        <taxon>Streptomycetaceae</taxon>
        <taxon>Streptomyces</taxon>
        <taxon>Streptomyces violaceusniger group</taxon>
    </lineage>
</organism>
<dbReference type="InterPro" id="IPR009057">
    <property type="entry name" value="Homeodomain-like_sf"/>
</dbReference>
<protein>
    <submittedName>
        <fullName evidence="5">AraC family transcriptional regulator</fullName>
    </submittedName>
</protein>
<dbReference type="Pfam" id="PF12625">
    <property type="entry name" value="Arabinose_bd"/>
    <property type="match status" value="1"/>
</dbReference>
<dbReference type="GO" id="GO:0005829">
    <property type="term" value="C:cytosol"/>
    <property type="evidence" value="ECO:0007669"/>
    <property type="project" value="TreeGrafter"/>
</dbReference>
<dbReference type="InterPro" id="IPR032687">
    <property type="entry name" value="AraC-type_N"/>
</dbReference>
<dbReference type="GO" id="GO:0003700">
    <property type="term" value="F:DNA-binding transcription factor activity"/>
    <property type="evidence" value="ECO:0007669"/>
    <property type="project" value="InterPro"/>
</dbReference>
<name>A0A7X5X630_STRMQ</name>
<dbReference type="Pfam" id="PF12833">
    <property type="entry name" value="HTH_18"/>
    <property type="match status" value="1"/>
</dbReference>
<dbReference type="InterPro" id="IPR020449">
    <property type="entry name" value="Tscrpt_reg_AraC-type_HTH"/>
</dbReference>
<dbReference type="PROSITE" id="PS01124">
    <property type="entry name" value="HTH_ARAC_FAMILY_2"/>
    <property type="match status" value="1"/>
</dbReference>
<evidence type="ECO:0000313" key="6">
    <source>
        <dbReference type="Proteomes" id="UP000536624"/>
    </source>
</evidence>
<keyword evidence="3" id="KW-0804">Transcription</keyword>
<dbReference type="Gene3D" id="1.10.10.60">
    <property type="entry name" value="Homeodomain-like"/>
    <property type="match status" value="1"/>
</dbReference>
<comment type="caution">
    <text evidence="5">The sequence shown here is derived from an EMBL/GenBank/DDBJ whole genome shotgun (WGS) entry which is preliminary data.</text>
</comment>
<dbReference type="Proteomes" id="UP000536624">
    <property type="component" value="Unassembled WGS sequence"/>
</dbReference>
<evidence type="ECO:0000256" key="1">
    <source>
        <dbReference type="ARBA" id="ARBA00023015"/>
    </source>
</evidence>
<evidence type="ECO:0000256" key="2">
    <source>
        <dbReference type="ARBA" id="ARBA00023125"/>
    </source>
</evidence>
<evidence type="ECO:0000313" key="5">
    <source>
        <dbReference type="EMBL" id="NIY67309.1"/>
    </source>
</evidence>
<dbReference type="GO" id="GO:0000976">
    <property type="term" value="F:transcription cis-regulatory region binding"/>
    <property type="evidence" value="ECO:0007669"/>
    <property type="project" value="TreeGrafter"/>
</dbReference>
<accession>A0A7X5X630</accession>
<evidence type="ECO:0000259" key="4">
    <source>
        <dbReference type="PROSITE" id="PS01124"/>
    </source>
</evidence>
<feature type="domain" description="HTH araC/xylS-type" evidence="4">
    <location>
        <begin position="277"/>
        <end position="358"/>
    </location>
</feature>
<reference evidence="5 6" key="1">
    <citation type="submission" date="2020-02" db="EMBL/GenBank/DDBJ databases">
        <title>Streptomyces malaysiensis DSM14702 (JHCC583434, PFL_A843) Genome sequencing and assembly.</title>
        <authorList>
            <person name="Samborskyy M."/>
        </authorList>
    </citation>
    <scope>NUCLEOTIDE SEQUENCE [LARGE SCALE GENOMIC DNA]</scope>
    <source>
        <strain evidence="5 6">DSM 14702</strain>
    </source>
</reference>
<dbReference type="RefSeq" id="WP_167502690.1">
    <property type="nucleotide sequence ID" value="NZ_JAALLH010000001.1"/>
</dbReference>
<dbReference type="SMART" id="SM00342">
    <property type="entry name" value="HTH_ARAC"/>
    <property type="match status" value="1"/>
</dbReference>
<dbReference type="InterPro" id="IPR018060">
    <property type="entry name" value="HTH_AraC"/>
</dbReference>